<reference evidence="2 3" key="1">
    <citation type="submission" date="2018-01" db="EMBL/GenBank/DDBJ databases">
        <title>Harnessing the power of phylogenomics to disentangle the directionality and signatures of interkingdom host jumping in the parasitic fungal genus Tolypocladium.</title>
        <authorList>
            <person name="Quandt C.A."/>
            <person name="Patterson W."/>
            <person name="Spatafora J.W."/>
        </authorList>
    </citation>
    <scope>NUCLEOTIDE SEQUENCE [LARGE SCALE GENOMIC DNA]</scope>
    <source>
        <strain evidence="2 3">NRBC 100945</strain>
    </source>
</reference>
<dbReference type="AlphaFoldDB" id="A0A2S4KLX1"/>
<dbReference type="Gene3D" id="3.30.465.10">
    <property type="match status" value="1"/>
</dbReference>
<dbReference type="OrthoDB" id="9983560at2759"/>
<protein>
    <recommendedName>
        <fullName evidence="1">Berberine/berberine-like domain-containing protein</fullName>
    </recommendedName>
</protein>
<dbReference type="InterPro" id="IPR012951">
    <property type="entry name" value="BBE"/>
</dbReference>
<proteinExistence type="predicted"/>
<comment type="caution">
    <text evidence="2">The sequence shown here is derived from an EMBL/GenBank/DDBJ whole genome shotgun (WGS) entry which is preliminary data.</text>
</comment>
<accession>A0A2S4KLX1</accession>
<dbReference type="GO" id="GO:0016491">
    <property type="term" value="F:oxidoreductase activity"/>
    <property type="evidence" value="ECO:0007669"/>
    <property type="project" value="InterPro"/>
</dbReference>
<feature type="domain" description="Berberine/berberine-like" evidence="1">
    <location>
        <begin position="25"/>
        <end position="56"/>
    </location>
</feature>
<dbReference type="GO" id="GO:0050660">
    <property type="term" value="F:flavin adenine dinucleotide binding"/>
    <property type="evidence" value="ECO:0007669"/>
    <property type="project" value="InterPro"/>
</dbReference>
<dbReference type="Proteomes" id="UP000237481">
    <property type="component" value="Unassembled WGS sequence"/>
</dbReference>
<evidence type="ECO:0000313" key="3">
    <source>
        <dbReference type="Proteomes" id="UP000237481"/>
    </source>
</evidence>
<keyword evidence="3" id="KW-1185">Reference proteome</keyword>
<dbReference type="STRING" id="94208.A0A2S4KLX1"/>
<dbReference type="Pfam" id="PF08031">
    <property type="entry name" value="BBE"/>
    <property type="match status" value="1"/>
</dbReference>
<dbReference type="EMBL" id="PKSG01001104">
    <property type="protein sequence ID" value="POR31105.1"/>
    <property type="molecule type" value="Genomic_DNA"/>
</dbReference>
<dbReference type="InterPro" id="IPR016169">
    <property type="entry name" value="FAD-bd_PCMH_sub2"/>
</dbReference>
<organism evidence="2 3">
    <name type="scientific">Tolypocladium paradoxum</name>
    <dbReference type="NCBI Taxonomy" id="94208"/>
    <lineage>
        <taxon>Eukaryota</taxon>
        <taxon>Fungi</taxon>
        <taxon>Dikarya</taxon>
        <taxon>Ascomycota</taxon>
        <taxon>Pezizomycotina</taxon>
        <taxon>Sordariomycetes</taxon>
        <taxon>Hypocreomycetidae</taxon>
        <taxon>Hypocreales</taxon>
        <taxon>Ophiocordycipitaceae</taxon>
        <taxon>Tolypocladium</taxon>
    </lineage>
</organism>
<name>A0A2S4KLX1_9HYPO</name>
<evidence type="ECO:0000313" key="2">
    <source>
        <dbReference type="EMBL" id="POR31105.1"/>
    </source>
</evidence>
<sequence>MQAHLDAMGFLLQPVVETATPGAGAYMNEADLQENFFGASYPNLLAIKKKYDPKGLLYTVARVGSEDWTVKNDGRMCRA</sequence>
<evidence type="ECO:0000259" key="1">
    <source>
        <dbReference type="Pfam" id="PF08031"/>
    </source>
</evidence>
<gene>
    <name evidence="2" type="ORF">TPAR_08676</name>
</gene>